<proteinExistence type="predicted"/>
<protein>
    <recommendedName>
        <fullName evidence="3">PIN domain-containing protein</fullName>
    </recommendedName>
</protein>
<dbReference type="EMBL" id="FLQX01000177">
    <property type="protein sequence ID" value="SBT10287.1"/>
    <property type="molecule type" value="Genomic_DNA"/>
</dbReference>
<dbReference type="STRING" id="1860102.ACCAA_950005"/>
<keyword evidence="2" id="KW-1185">Reference proteome</keyword>
<reference evidence="1 2" key="1">
    <citation type="submission" date="2016-06" db="EMBL/GenBank/DDBJ databases">
        <authorList>
            <person name="Kjaerup R.B."/>
            <person name="Dalgaard T.S."/>
            <person name="Juul-Madsen H.R."/>
        </authorList>
    </citation>
    <scope>NUCLEOTIDE SEQUENCE [LARGE SCALE GENOMIC DNA]</scope>
    <source>
        <strain evidence="1">3</strain>
    </source>
</reference>
<dbReference type="RefSeq" id="WP_186409313.1">
    <property type="nucleotide sequence ID" value="NZ_FLQX01000177.1"/>
</dbReference>
<dbReference type="Proteomes" id="UP000199169">
    <property type="component" value="Unassembled WGS sequence"/>
</dbReference>
<sequence>MAVNKHLVLDASVILDLWLRPERATATEGLFLLRRTGANVPMGQRRQPEQALEWLLQDNSAHPEALSFIDLAAQQVALRPQIERNMDAVLRHGQFLIA</sequence>
<evidence type="ECO:0008006" key="3">
    <source>
        <dbReference type="Google" id="ProtNLM"/>
    </source>
</evidence>
<name>A0A1A8Y014_9PROT</name>
<organism evidence="1 2">
    <name type="scientific">Candidatus Accumulibacter aalborgensis</name>
    <dbReference type="NCBI Taxonomy" id="1860102"/>
    <lineage>
        <taxon>Bacteria</taxon>
        <taxon>Pseudomonadati</taxon>
        <taxon>Pseudomonadota</taxon>
        <taxon>Betaproteobacteria</taxon>
        <taxon>Candidatus Accumulibacter</taxon>
    </lineage>
</organism>
<dbReference type="AlphaFoldDB" id="A0A1A8Y014"/>
<evidence type="ECO:0000313" key="2">
    <source>
        <dbReference type="Proteomes" id="UP000199169"/>
    </source>
</evidence>
<accession>A0A1A8Y014</accession>
<gene>
    <name evidence="1" type="ORF">ACCAA_950005</name>
</gene>
<evidence type="ECO:0000313" key="1">
    <source>
        <dbReference type="EMBL" id="SBT10287.1"/>
    </source>
</evidence>